<accession>A0AB39PRX4</accession>
<name>A0AB39PRX4_9ACTN</name>
<evidence type="ECO:0008006" key="2">
    <source>
        <dbReference type="Google" id="ProtNLM"/>
    </source>
</evidence>
<organism evidence="1">
    <name type="scientific">Streptomyces sp. R21</name>
    <dbReference type="NCBI Taxonomy" id="3238627"/>
    <lineage>
        <taxon>Bacteria</taxon>
        <taxon>Bacillati</taxon>
        <taxon>Actinomycetota</taxon>
        <taxon>Actinomycetes</taxon>
        <taxon>Kitasatosporales</taxon>
        <taxon>Streptomycetaceae</taxon>
        <taxon>Streptomyces</taxon>
    </lineage>
</organism>
<proteinExistence type="predicted"/>
<evidence type="ECO:0000313" key="1">
    <source>
        <dbReference type="EMBL" id="XDQ31868.1"/>
    </source>
</evidence>
<sequence length="148" mass="16294">MGAWGTLLATIAGAAIALVGQHLVKRAEEQARMSELLLEQCVAVAASSSDFRDRIWEERHLGLEGRVAGWDLSALRLATARLQILSKDDTLLASLDQLNKAGRRLGSSWRRGDVNDADYAELWDRHNAALKQFLAASGRAVRRRMSLA</sequence>
<dbReference type="AlphaFoldDB" id="A0AB39PRX4"/>
<reference evidence="1" key="1">
    <citation type="submission" date="2024-07" db="EMBL/GenBank/DDBJ databases">
        <authorList>
            <person name="Yu S.T."/>
        </authorList>
    </citation>
    <scope>NUCLEOTIDE SEQUENCE</scope>
    <source>
        <strain evidence="1">R21</strain>
    </source>
</reference>
<gene>
    <name evidence="1" type="ORF">AB5J56_13660</name>
</gene>
<dbReference type="RefSeq" id="WP_369243183.1">
    <property type="nucleotide sequence ID" value="NZ_CP163435.1"/>
</dbReference>
<dbReference type="EMBL" id="CP163435">
    <property type="protein sequence ID" value="XDQ31868.1"/>
    <property type="molecule type" value="Genomic_DNA"/>
</dbReference>
<protein>
    <recommendedName>
        <fullName evidence="2">Secreted protein</fullName>
    </recommendedName>
</protein>